<dbReference type="PANTHER" id="PTHR37293">
    <property type="entry name" value="PHAGE REPLICATION PROTEIN-RELATED"/>
    <property type="match status" value="1"/>
</dbReference>
<dbReference type="RefSeq" id="WP_160361320.1">
    <property type="nucleotide sequence ID" value="NZ_WSRQ01000075.1"/>
</dbReference>
<dbReference type="AlphaFoldDB" id="A0A964RRZ1"/>
<name>A0A964RRZ1_9CLOT</name>
<feature type="region of interest" description="Disordered" evidence="1">
    <location>
        <begin position="112"/>
        <end position="136"/>
    </location>
</feature>
<dbReference type="SUPFAM" id="SSF158499">
    <property type="entry name" value="DnaD domain-like"/>
    <property type="match status" value="1"/>
</dbReference>
<dbReference type="EMBL" id="WSRQ01000075">
    <property type="protein sequence ID" value="MVX66824.1"/>
    <property type="molecule type" value="Genomic_DNA"/>
</dbReference>
<dbReference type="Proteomes" id="UP000656077">
    <property type="component" value="Unassembled WGS sequence"/>
</dbReference>
<dbReference type="Pfam" id="PF09681">
    <property type="entry name" value="Phage_rep_org_N"/>
    <property type="match status" value="1"/>
</dbReference>
<dbReference type="NCBIfam" id="TIGR01714">
    <property type="entry name" value="phage_rep_org_N"/>
    <property type="match status" value="1"/>
</dbReference>
<protein>
    <submittedName>
        <fullName evidence="3">Phage replisome organizer</fullName>
    </submittedName>
</protein>
<feature type="compositionally biased region" description="Basic and acidic residues" evidence="1">
    <location>
        <begin position="371"/>
        <end position="402"/>
    </location>
</feature>
<dbReference type="InterPro" id="IPR053162">
    <property type="entry name" value="DnaD"/>
</dbReference>
<dbReference type="InterPro" id="IPR034829">
    <property type="entry name" value="DnaD-like_sf"/>
</dbReference>
<accession>A0A964RRZ1</accession>
<dbReference type="PANTHER" id="PTHR37293:SF7">
    <property type="entry name" value="HYPOTHETICAL PHAGE PROTEIN"/>
    <property type="match status" value="1"/>
</dbReference>
<proteinExistence type="predicted"/>
<evidence type="ECO:0000313" key="4">
    <source>
        <dbReference type="Proteomes" id="UP000656077"/>
    </source>
</evidence>
<sequence length="402" mass="46114">MADIKWIKLATNMHEDEKMRLIDAMPERDIIHYVWIRILLLGGKVNANGEIFLSDGMPLTAKMLAVLFSRPLESIKLALKILSRLGMIEIAPDKVIRIVNWDKHQNIEGMERVREQNRKRAETHREKKKLDKKAAKSNNEEIYYDDAVKENGGLEDNDDLSQNKTIDENEALENLEAINDEKTDTVINAMSISNIVETADNNCNVAKNTCNVVESMSNVTVTVQNKKEIENKKKSKKEKKEIESKNKNSCYVNNKSSTCGEDISKSSTLRDKNYENKLLGEEEIDAKTLELMHYHEKKTGVVGGKNYGNLREAVDIHGEKWVKMAMDIAFKKNCPDIEYAFGVLKNWRRDGYPKDDMEVKKNGFRGTGKNNEADKNEFTGFKPKEPRRLTEEQRRSAEENLI</sequence>
<reference evidence="3" key="1">
    <citation type="submission" date="2019-12" db="EMBL/GenBank/DDBJ databases">
        <title>Microbes associate with the intestines of laboratory mice.</title>
        <authorList>
            <person name="Navarre W."/>
            <person name="Wong E."/>
        </authorList>
    </citation>
    <scope>NUCLEOTIDE SEQUENCE</scope>
    <source>
        <strain evidence="3">NM79_F5</strain>
    </source>
</reference>
<feature type="region of interest" description="Disordered" evidence="1">
    <location>
        <begin position="355"/>
        <end position="402"/>
    </location>
</feature>
<feature type="compositionally biased region" description="Basic and acidic residues" evidence="1">
    <location>
        <begin position="112"/>
        <end position="134"/>
    </location>
</feature>
<feature type="domain" description="Phage replisome organiser N-terminal" evidence="2">
    <location>
        <begin position="6"/>
        <end position="126"/>
    </location>
</feature>
<organism evidence="3 4">
    <name type="scientific">Clostridium chromiireducens</name>
    <dbReference type="NCBI Taxonomy" id="225345"/>
    <lineage>
        <taxon>Bacteria</taxon>
        <taxon>Bacillati</taxon>
        <taxon>Bacillota</taxon>
        <taxon>Clostridia</taxon>
        <taxon>Eubacteriales</taxon>
        <taxon>Clostridiaceae</taxon>
        <taxon>Clostridium</taxon>
    </lineage>
</organism>
<evidence type="ECO:0000313" key="3">
    <source>
        <dbReference type="EMBL" id="MVX66824.1"/>
    </source>
</evidence>
<dbReference type="Gene3D" id="1.10.10.630">
    <property type="entry name" value="DnaD domain-like"/>
    <property type="match status" value="1"/>
</dbReference>
<comment type="caution">
    <text evidence="3">The sequence shown here is derived from an EMBL/GenBank/DDBJ whole genome shotgun (WGS) entry which is preliminary data.</text>
</comment>
<gene>
    <name evidence="3" type="ORF">GKZ28_24490</name>
</gene>
<evidence type="ECO:0000256" key="1">
    <source>
        <dbReference type="SAM" id="MobiDB-lite"/>
    </source>
</evidence>
<evidence type="ECO:0000259" key="2">
    <source>
        <dbReference type="Pfam" id="PF09681"/>
    </source>
</evidence>
<dbReference type="InterPro" id="IPR010056">
    <property type="entry name" value="Phage_rep_org__N"/>
</dbReference>